<feature type="compositionally biased region" description="Polar residues" evidence="2">
    <location>
        <begin position="1"/>
        <end position="15"/>
    </location>
</feature>
<gene>
    <name evidence="4" type="ORF">ALEPTO_LOCUS4259</name>
</gene>
<protein>
    <submittedName>
        <fullName evidence="4">12320_t:CDS:1</fullName>
    </submittedName>
</protein>
<evidence type="ECO:0000259" key="3">
    <source>
        <dbReference type="Pfam" id="PF00505"/>
    </source>
</evidence>
<feature type="coiled-coil region" evidence="1">
    <location>
        <begin position="296"/>
        <end position="323"/>
    </location>
</feature>
<dbReference type="EMBL" id="CAJVPS010000951">
    <property type="protein sequence ID" value="CAG8516785.1"/>
    <property type="molecule type" value="Genomic_DNA"/>
</dbReference>
<dbReference type="Gene3D" id="1.10.30.10">
    <property type="entry name" value="High mobility group box domain"/>
    <property type="match status" value="1"/>
</dbReference>
<evidence type="ECO:0000313" key="5">
    <source>
        <dbReference type="Proteomes" id="UP000789508"/>
    </source>
</evidence>
<dbReference type="Proteomes" id="UP000789508">
    <property type="component" value="Unassembled WGS sequence"/>
</dbReference>
<dbReference type="SUPFAM" id="SSF47095">
    <property type="entry name" value="HMG-box"/>
    <property type="match status" value="1"/>
</dbReference>
<proteinExistence type="predicted"/>
<comment type="caution">
    <text evidence="4">The sequence shown here is derived from an EMBL/GenBank/DDBJ whole genome shotgun (WGS) entry which is preliminary data.</text>
</comment>
<keyword evidence="5" id="KW-1185">Reference proteome</keyword>
<dbReference type="Pfam" id="PF00505">
    <property type="entry name" value="HMG_box"/>
    <property type="match status" value="1"/>
</dbReference>
<dbReference type="AlphaFoldDB" id="A0A9N9A3X1"/>
<dbReference type="InterPro" id="IPR009071">
    <property type="entry name" value="HMG_box_dom"/>
</dbReference>
<reference evidence="4" key="1">
    <citation type="submission" date="2021-06" db="EMBL/GenBank/DDBJ databases">
        <authorList>
            <person name="Kallberg Y."/>
            <person name="Tangrot J."/>
            <person name="Rosling A."/>
        </authorList>
    </citation>
    <scope>NUCLEOTIDE SEQUENCE</scope>
    <source>
        <strain evidence="4">FL130A</strain>
    </source>
</reference>
<organism evidence="4 5">
    <name type="scientific">Ambispora leptoticha</name>
    <dbReference type="NCBI Taxonomy" id="144679"/>
    <lineage>
        <taxon>Eukaryota</taxon>
        <taxon>Fungi</taxon>
        <taxon>Fungi incertae sedis</taxon>
        <taxon>Mucoromycota</taxon>
        <taxon>Glomeromycotina</taxon>
        <taxon>Glomeromycetes</taxon>
        <taxon>Archaeosporales</taxon>
        <taxon>Ambisporaceae</taxon>
        <taxon>Ambispora</taxon>
    </lineage>
</organism>
<evidence type="ECO:0000313" key="4">
    <source>
        <dbReference type="EMBL" id="CAG8516785.1"/>
    </source>
</evidence>
<evidence type="ECO:0000256" key="2">
    <source>
        <dbReference type="SAM" id="MobiDB-lite"/>
    </source>
</evidence>
<name>A0A9N9A3X1_9GLOM</name>
<feature type="domain" description="HMG box" evidence="3">
    <location>
        <begin position="48"/>
        <end position="109"/>
    </location>
</feature>
<keyword evidence="1" id="KW-0175">Coiled coil</keyword>
<evidence type="ECO:0000256" key="1">
    <source>
        <dbReference type="SAM" id="Coils"/>
    </source>
</evidence>
<feature type="region of interest" description="Disordered" evidence="2">
    <location>
        <begin position="1"/>
        <end position="20"/>
    </location>
</feature>
<sequence>MKTPPATSSQKTSSDFPRIVPKFPPEITPKTLIQKAIGKYKSLGQTSRIPNAFIAYRVAFCKELRSMKHPVITQPQLSSMAKQSWLNEPEAVRKEYQRIALEAKDLYKHLVRMNLPARLEREKNLQLQAQKLNNNKNSQFIRIETPASPSQSLQSSPVSEVEDYVDRITVPSSDFHSSVDENEQSSLGHQISSIYDYSPTFNVATYTNTFYTSPPLENDLTYESSYFPNPFQPEISSLDDYNQTQISSSPYFSTNYDFIDQFGSSNYIEESTISSNLSKKPQVGLSTSSPSSPNLCGCCKKENAFLKNRVKELESQLASLTSGQSQEKKA</sequence>
<dbReference type="InterPro" id="IPR036910">
    <property type="entry name" value="HMG_box_dom_sf"/>
</dbReference>
<dbReference type="OrthoDB" id="10353610at2759"/>
<accession>A0A9N9A3X1</accession>